<comment type="caution">
    <text evidence="1">The sequence shown here is derived from an EMBL/GenBank/DDBJ whole genome shotgun (WGS) entry which is preliminary data.</text>
</comment>
<proteinExistence type="predicted"/>
<accession>A0AAW8J676</accession>
<dbReference type="RefSeq" id="WP_308975007.1">
    <property type="nucleotide sequence ID" value="NZ_JAVIDL010000005.1"/>
</dbReference>
<dbReference type="AlphaFoldDB" id="A0AAW8J676"/>
<evidence type="ECO:0000313" key="2">
    <source>
        <dbReference type="Proteomes" id="UP001243844"/>
    </source>
</evidence>
<name>A0AAW8J676_9GAMM</name>
<sequence length="216" mass="25272">MLLNRLLQLPSPVGNLALFYQFSTSLSQYQIDLKDIQELVSIATDDKLYYGSDREFFAMYYALYAWGALRQVEECPEILAHLNRMNRGDEWISNYINVFEMLGEKVIPYLIEACRYIKFDLLFILTESLAKLSIQYPTYREQILNSFDEILFRVKSYLDNSEFTAMVESALLTAWLEMKAFERIEIIRKIERSHKLGQHISCQIDALIKSNSSESV</sequence>
<evidence type="ECO:0000313" key="1">
    <source>
        <dbReference type="EMBL" id="MDQ8934933.1"/>
    </source>
</evidence>
<gene>
    <name evidence="1" type="ORF">RFH47_04190</name>
</gene>
<reference evidence="1" key="1">
    <citation type="submission" date="2023-08" db="EMBL/GenBank/DDBJ databases">
        <title>Emergence of clinically-relevant ST2 carbapenem-resistant Acinetobacter baumannii strains in hospital sewages in Zhejiang, East of China.</title>
        <authorList>
            <person name="Kaichao C."/>
            <person name="Zhang R."/>
        </authorList>
    </citation>
    <scope>NUCLEOTIDE SEQUENCE</scope>
    <source>
        <strain evidence="1">M-RB-37</strain>
    </source>
</reference>
<dbReference type="EMBL" id="JAVIDL010000005">
    <property type="protein sequence ID" value="MDQ8934933.1"/>
    <property type="molecule type" value="Genomic_DNA"/>
</dbReference>
<protein>
    <submittedName>
        <fullName evidence="1">Uncharacterized protein</fullName>
    </submittedName>
</protein>
<dbReference type="Proteomes" id="UP001243844">
    <property type="component" value="Unassembled WGS sequence"/>
</dbReference>
<organism evidence="1 2">
    <name type="scientific">Acinetobacter rudis</name>
    <dbReference type="NCBI Taxonomy" id="632955"/>
    <lineage>
        <taxon>Bacteria</taxon>
        <taxon>Pseudomonadati</taxon>
        <taxon>Pseudomonadota</taxon>
        <taxon>Gammaproteobacteria</taxon>
        <taxon>Moraxellales</taxon>
        <taxon>Moraxellaceae</taxon>
        <taxon>Acinetobacter</taxon>
    </lineage>
</organism>